<reference evidence="3" key="1">
    <citation type="journal article" date="2019" name="Int. J. Syst. Evol. Microbiol.">
        <title>The Global Catalogue of Microorganisms (GCM) 10K type strain sequencing project: providing services to taxonomists for standard genome sequencing and annotation.</title>
        <authorList>
            <consortium name="The Broad Institute Genomics Platform"/>
            <consortium name="The Broad Institute Genome Sequencing Center for Infectious Disease"/>
            <person name="Wu L."/>
            <person name="Ma J."/>
        </authorList>
    </citation>
    <scope>NUCLEOTIDE SEQUENCE [LARGE SCALE GENOMIC DNA]</scope>
    <source>
        <strain evidence="3">CGMCC 4.7643</strain>
    </source>
</reference>
<keyword evidence="3" id="KW-1185">Reference proteome</keyword>
<evidence type="ECO:0000313" key="3">
    <source>
        <dbReference type="Proteomes" id="UP001597419"/>
    </source>
</evidence>
<protein>
    <recommendedName>
        <fullName evidence="4">MFS transporter</fullName>
    </recommendedName>
</protein>
<gene>
    <name evidence="2" type="ORF">ACFSYJ_34530</name>
</gene>
<feature type="transmembrane region" description="Helical" evidence="1">
    <location>
        <begin position="342"/>
        <end position="362"/>
    </location>
</feature>
<feature type="transmembrane region" description="Helical" evidence="1">
    <location>
        <begin position="130"/>
        <end position="153"/>
    </location>
</feature>
<keyword evidence="1" id="KW-1133">Transmembrane helix</keyword>
<dbReference type="SUPFAM" id="SSF103473">
    <property type="entry name" value="MFS general substrate transporter"/>
    <property type="match status" value="1"/>
</dbReference>
<feature type="transmembrane region" description="Helical" evidence="1">
    <location>
        <begin position="301"/>
        <end position="321"/>
    </location>
</feature>
<accession>A0ABW5GSI1</accession>
<organism evidence="2 3">
    <name type="scientific">Amycolatopsis samaneae</name>
    <dbReference type="NCBI Taxonomy" id="664691"/>
    <lineage>
        <taxon>Bacteria</taxon>
        <taxon>Bacillati</taxon>
        <taxon>Actinomycetota</taxon>
        <taxon>Actinomycetes</taxon>
        <taxon>Pseudonocardiales</taxon>
        <taxon>Pseudonocardiaceae</taxon>
        <taxon>Amycolatopsis</taxon>
    </lineage>
</organism>
<feature type="transmembrane region" description="Helical" evidence="1">
    <location>
        <begin position="38"/>
        <end position="58"/>
    </location>
</feature>
<evidence type="ECO:0000256" key="1">
    <source>
        <dbReference type="SAM" id="Phobius"/>
    </source>
</evidence>
<dbReference type="Gene3D" id="1.20.1250.20">
    <property type="entry name" value="MFS general substrate transporter like domains"/>
    <property type="match status" value="1"/>
</dbReference>
<evidence type="ECO:0000313" key="2">
    <source>
        <dbReference type="EMBL" id="MFD2463776.1"/>
    </source>
</evidence>
<feature type="transmembrane region" description="Helical" evidence="1">
    <location>
        <begin position="94"/>
        <end position="118"/>
    </location>
</feature>
<feature type="transmembrane region" description="Helical" evidence="1">
    <location>
        <begin position="217"/>
        <end position="239"/>
    </location>
</feature>
<keyword evidence="1" id="KW-0472">Membrane</keyword>
<name>A0ABW5GSI1_9PSEU</name>
<evidence type="ECO:0008006" key="4">
    <source>
        <dbReference type="Google" id="ProtNLM"/>
    </source>
</evidence>
<dbReference type="RefSeq" id="WP_345386465.1">
    <property type="nucleotide sequence ID" value="NZ_BAABHG010000001.1"/>
</dbReference>
<feature type="transmembrane region" description="Helical" evidence="1">
    <location>
        <begin position="67"/>
        <end position="88"/>
    </location>
</feature>
<comment type="caution">
    <text evidence="2">The sequence shown here is derived from an EMBL/GenBank/DDBJ whole genome shotgun (WGS) entry which is preliminary data.</text>
</comment>
<feature type="transmembrane region" description="Helical" evidence="1">
    <location>
        <begin position="159"/>
        <end position="179"/>
    </location>
</feature>
<dbReference type="Proteomes" id="UP001597419">
    <property type="component" value="Unassembled WGS sequence"/>
</dbReference>
<feature type="transmembrane region" description="Helical" evidence="1">
    <location>
        <begin position="278"/>
        <end position="295"/>
    </location>
</feature>
<dbReference type="InterPro" id="IPR036259">
    <property type="entry name" value="MFS_trans_sf"/>
</dbReference>
<feature type="transmembrane region" description="Helical" evidence="1">
    <location>
        <begin position="368"/>
        <end position="390"/>
    </location>
</feature>
<feature type="transmembrane region" description="Helical" evidence="1">
    <location>
        <begin position="5"/>
        <end position="26"/>
    </location>
</feature>
<proteinExistence type="predicted"/>
<dbReference type="EMBL" id="JBHUKU010000022">
    <property type="protein sequence ID" value="MFD2463776.1"/>
    <property type="molecule type" value="Genomic_DNA"/>
</dbReference>
<keyword evidence="1" id="KW-0812">Transmembrane</keyword>
<sequence length="413" mass="43554">MRTAFLGILVASLGSTIMWLLLVPYFDQTAHSSGLVGMLGMERQIMMVAGSLLVGVWADRGRVIRKFALLEGAQLALAVVFLVLLGFSPDLDPAFVLVWTAVRFAVVGASTVLAYRLLADLSGSSSRGAVFHMVTSPQGAMVFASVVCVLIPVWTTRSITVALTVDVVTAAAVLVFLLARGPRLESSSGSLAFGWRAVGRHVVTALRGYWLPELRPWSWVQLCFLVSLSGMMVYGYAIAERLPGVPAAIGFAASWFFYGLAFWVTAPLVRTGPGARQWGVVFAAALAAAGVLGAITGLDAVATHVAIYLALTFVNAFWLHYTNARILERAPGAAIGQVRASMLFYLGVVFGVGEQLVGFAVQSPTGNLLLGLARLAGGLALLAAAILWGGGRGTRTSIARLPDAPPVAAGHDR</sequence>
<feature type="transmembrane region" description="Helical" evidence="1">
    <location>
        <begin position="245"/>
        <end position="266"/>
    </location>
</feature>